<dbReference type="STRING" id="264697.ABE28_012385"/>
<dbReference type="EMBL" id="CP017080">
    <property type="protein sequence ID" value="AOH55148.1"/>
    <property type="molecule type" value="Genomic_DNA"/>
</dbReference>
<dbReference type="AlphaFoldDB" id="A0A1B3XPJ9"/>
<dbReference type="Proteomes" id="UP000077926">
    <property type="component" value="Chromosome"/>
</dbReference>
<keyword evidence="2" id="KW-1185">Reference proteome</keyword>
<proteinExistence type="predicted"/>
<name>A0A1B3XPJ9_9BACI</name>
<organism evidence="1 2">
    <name type="scientific">Peribacillus muralis</name>
    <dbReference type="NCBI Taxonomy" id="264697"/>
    <lineage>
        <taxon>Bacteria</taxon>
        <taxon>Bacillati</taxon>
        <taxon>Bacillota</taxon>
        <taxon>Bacilli</taxon>
        <taxon>Bacillales</taxon>
        <taxon>Bacillaceae</taxon>
        <taxon>Peribacillus</taxon>
    </lineage>
</organism>
<reference evidence="1 2" key="1">
    <citation type="submission" date="2016-08" db="EMBL/GenBank/DDBJ databases">
        <title>Complete genome sequence of Bacillus muralis G25-68, a strain with toxicity to nematodes.</title>
        <authorList>
            <person name="Zheng Z."/>
        </authorList>
    </citation>
    <scope>NUCLEOTIDE SEQUENCE [LARGE SCALE GENOMIC DNA]</scope>
    <source>
        <strain evidence="1 2">G25-68</strain>
    </source>
</reference>
<sequence length="126" mass="14786">MTLDWYKGTVLEQEIPDFKVNDVKLITGFQYYLGYNSYYDQVSFLEMDFVLEIEDKKLNLKLKFSDVSSLDLLGFGGQFNQIMGFSVENLNESGYEKQNKYLVEDYENESIKFYCANIEVLSLIKM</sequence>
<protein>
    <submittedName>
        <fullName evidence="1">Uncharacterized protein</fullName>
    </submittedName>
</protein>
<gene>
    <name evidence="1" type="ORF">ABE28_012385</name>
</gene>
<dbReference type="RefSeq" id="WP_064464850.1">
    <property type="nucleotide sequence ID" value="NZ_CP017080.1"/>
</dbReference>
<accession>A0A1B3XPJ9</accession>
<dbReference type="OrthoDB" id="2735059at2"/>
<evidence type="ECO:0000313" key="1">
    <source>
        <dbReference type="EMBL" id="AOH55148.1"/>
    </source>
</evidence>
<dbReference type="KEGG" id="bmur:ABE28_012385"/>
<evidence type="ECO:0000313" key="2">
    <source>
        <dbReference type="Proteomes" id="UP000077926"/>
    </source>
</evidence>